<dbReference type="HAMAP" id="MF_00012">
    <property type="entry name" value="IlvD"/>
    <property type="match status" value="1"/>
</dbReference>
<evidence type="ECO:0000256" key="3">
    <source>
        <dbReference type="ARBA" id="ARBA00022605"/>
    </source>
</evidence>
<proteinExistence type="inferred from homology"/>
<dbReference type="RefSeq" id="WP_013257167.1">
    <property type="nucleotide sequence ID" value="NC_014365.1"/>
</dbReference>
<feature type="binding site" description="via carbamate group" evidence="15">
    <location>
        <position position="121"/>
    </location>
    <ligand>
        <name>Mg(2+)</name>
        <dbReference type="ChEBI" id="CHEBI:18420"/>
    </ligand>
</feature>
<dbReference type="PROSITE" id="PS00887">
    <property type="entry name" value="ILVD_EDD_2"/>
    <property type="match status" value="1"/>
</dbReference>
<feature type="domain" description="Dihydroxy-acid/6-phosphogluconate dehydratase C-terminal" evidence="17">
    <location>
        <begin position="360"/>
        <end position="550"/>
    </location>
</feature>
<reference evidence="18 19" key="1">
    <citation type="journal article" date="2010" name="Stand. Genomic Sci.">
        <title>Complete genome sequence of Desulfarculus baarsii type strain (2st14).</title>
        <authorList>
            <person name="Sun H."/>
            <person name="Spring S."/>
            <person name="Lapidus A."/>
            <person name="Davenport K."/>
            <person name="Del Rio T.G."/>
            <person name="Tice H."/>
            <person name="Nolan M."/>
            <person name="Copeland A."/>
            <person name="Cheng J.F."/>
            <person name="Lucas S."/>
            <person name="Tapia R."/>
            <person name="Goodwin L."/>
            <person name="Pitluck S."/>
            <person name="Ivanova N."/>
            <person name="Pagani I."/>
            <person name="Mavromatis K."/>
            <person name="Ovchinnikova G."/>
            <person name="Pati A."/>
            <person name="Chen A."/>
            <person name="Palaniappan K."/>
            <person name="Hauser L."/>
            <person name="Chang Y.J."/>
            <person name="Jeffries C.D."/>
            <person name="Detter J.C."/>
            <person name="Han C."/>
            <person name="Rohde M."/>
            <person name="Brambilla E."/>
            <person name="Goker M."/>
            <person name="Woyke T."/>
            <person name="Bristow J."/>
            <person name="Eisen J.A."/>
            <person name="Markowitz V."/>
            <person name="Hugenholtz P."/>
            <person name="Kyrpides N.C."/>
            <person name="Klenk H.P."/>
            <person name="Land M."/>
        </authorList>
    </citation>
    <scope>NUCLEOTIDE SEQUENCE [LARGE SCALE GENOMIC DNA]</scope>
    <source>
        <strain evidence="19">ATCC 33931 / DSM 2075 / LMG 7858 / VKM B-1802 / 2st14</strain>
    </source>
</reference>
<dbReference type="EC" id="4.2.1.9" evidence="14 15"/>
<keyword evidence="10 15" id="KW-0100">Branched-chain amino acid biosynthesis</keyword>
<feature type="modified residue" description="N6-carboxylysine" evidence="15">
    <location>
        <position position="121"/>
    </location>
</feature>
<keyword evidence="7 15" id="KW-0408">Iron</keyword>
<keyword evidence="4 15" id="KW-0001">2Fe-2S</keyword>
<keyword evidence="3 15" id="KW-0028">Amino-acid biosynthesis</keyword>
<dbReference type="InterPro" id="IPR037237">
    <property type="entry name" value="IlvD/EDD_N"/>
</dbReference>
<dbReference type="GO" id="GO:0009099">
    <property type="term" value="P:L-valine biosynthetic process"/>
    <property type="evidence" value="ECO:0007669"/>
    <property type="project" value="UniProtKB-UniRule"/>
</dbReference>
<dbReference type="GO" id="GO:0051537">
    <property type="term" value="F:2 iron, 2 sulfur cluster binding"/>
    <property type="evidence" value="ECO:0007669"/>
    <property type="project" value="UniProtKB-UniRule"/>
</dbReference>
<evidence type="ECO:0000256" key="2">
    <source>
        <dbReference type="ARBA" id="ARBA00006486"/>
    </source>
</evidence>
<evidence type="ECO:0000256" key="5">
    <source>
        <dbReference type="ARBA" id="ARBA00022723"/>
    </source>
</evidence>
<evidence type="ECO:0000256" key="6">
    <source>
        <dbReference type="ARBA" id="ARBA00022842"/>
    </source>
</evidence>
<evidence type="ECO:0000256" key="13">
    <source>
        <dbReference type="ARBA" id="ARBA00029437"/>
    </source>
</evidence>
<evidence type="ECO:0000256" key="9">
    <source>
        <dbReference type="ARBA" id="ARBA00023239"/>
    </source>
</evidence>
<comment type="caution">
    <text evidence="15">Lacks conserved residue(s) required for the propagation of feature annotation.</text>
</comment>
<dbReference type="GO" id="GO:0004160">
    <property type="term" value="F:dihydroxy-acid dehydratase activity"/>
    <property type="evidence" value="ECO:0007669"/>
    <property type="project" value="UniProtKB-UniRule"/>
</dbReference>
<evidence type="ECO:0000256" key="12">
    <source>
        <dbReference type="ARBA" id="ARBA00029436"/>
    </source>
</evidence>
<feature type="binding site" evidence="15">
    <location>
        <position position="120"/>
    </location>
    <ligand>
        <name>Mg(2+)</name>
        <dbReference type="ChEBI" id="CHEBI:18420"/>
    </ligand>
</feature>
<dbReference type="PANTHER" id="PTHR43661">
    <property type="entry name" value="D-XYLONATE DEHYDRATASE"/>
    <property type="match status" value="1"/>
</dbReference>
<sequence>MRSDKVRLGVHRAPQRSLLRAMGHDDETMVKPLIGIANSYSQVVPGHIHLNDLALAVAEGVRQAGGQPMEFNTMAICDGLVMGHDGMHASLPSREIVADSVELMAQAHCFDGLVLLASCDKIVPGMLMAAARLDIPVVAVTGGPMAAGRLDGKRVDLITVFEGVAKVASGQMTPDDLARLERLACPGPGSCAGMFTANTMACITEALGLSLPGCACALAAGPEKRRIARDSGLKIVELASRDLRPSAILTPAAFENACRVDLALGGSTNTALHLPAIAHAAGVSFGLADFDRLARQTPHLCSMSPGGPMHMENLGAAGGVGGVLRALAPLIDASCLAVGGSIADYMTERQPDLVVDGQLVIHPLSAPVHDQGGIAVLRGNLAPDGAVVKQTAVAPEMMRHQGPAQVFDSEDAAVAAYDQGRIRPGGVLVVRYEGPAGGPGMREMLALTALISGGPLSGKVALITDGRFSGGSRGAAIGHVSPEAAQGGLIGLVADGDMIEIDIPGRRLELAVAAEELERRRQAWRRPAAKFARGPLARYAALVGSAAGGAVLRDDFSQGSR</sequence>
<dbReference type="SUPFAM" id="SSF143975">
    <property type="entry name" value="IlvD/EDD N-terminal domain-like"/>
    <property type="match status" value="1"/>
</dbReference>
<organism evidence="18 19">
    <name type="scientific">Desulfarculus baarsii (strain ATCC 33931 / DSM 2075 / LMG 7858 / VKM B-1802 / 2st14)</name>
    <dbReference type="NCBI Taxonomy" id="644282"/>
    <lineage>
        <taxon>Bacteria</taxon>
        <taxon>Pseudomonadati</taxon>
        <taxon>Thermodesulfobacteriota</taxon>
        <taxon>Desulfarculia</taxon>
        <taxon>Desulfarculales</taxon>
        <taxon>Desulfarculaceae</taxon>
        <taxon>Desulfarculus</taxon>
    </lineage>
</organism>
<dbReference type="NCBIfam" id="TIGR00110">
    <property type="entry name" value="ilvD"/>
    <property type="match status" value="1"/>
</dbReference>
<dbReference type="Pfam" id="PF24877">
    <property type="entry name" value="ILV_EDD_C"/>
    <property type="match status" value="1"/>
</dbReference>
<dbReference type="STRING" id="644282.Deba_0335"/>
<keyword evidence="6 15" id="KW-0460">Magnesium</keyword>
<dbReference type="AlphaFoldDB" id="E1QDS5"/>
<evidence type="ECO:0000256" key="4">
    <source>
        <dbReference type="ARBA" id="ARBA00022714"/>
    </source>
</evidence>
<dbReference type="Proteomes" id="UP000009047">
    <property type="component" value="Chromosome"/>
</dbReference>
<evidence type="ECO:0000256" key="8">
    <source>
        <dbReference type="ARBA" id="ARBA00023014"/>
    </source>
</evidence>
<evidence type="ECO:0000256" key="10">
    <source>
        <dbReference type="ARBA" id="ARBA00023304"/>
    </source>
</evidence>
<feature type="binding site" evidence="15">
    <location>
        <position position="78"/>
    </location>
    <ligand>
        <name>Mg(2+)</name>
        <dbReference type="ChEBI" id="CHEBI:18420"/>
    </ligand>
</feature>
<dbReference type="GO" id="GO:0000287">
    <property type="term" value="F:magnesium ion binding"/>
    <property type="evidence" value="ECO:0007669"/>
    <property type="project" value="UniProtKB-UniRule"/>
</dbReference>
<feature type="domain" description="Dihydroxy-acid/6-phosphogluconate dehydratase N-terminal" evidence="16">
    <location>
        <begin position="31"/>
        <end position="341"/>
    </location>
</feature>
<gene>
    <name evidence="15" type="primary">ilvD</name>
    <name evidence="18" type="ordered locus">Deba_0335</name>
</gene>
<dbReference type="OrthoDB" id="9807077at2"/>
<dbReference type="NCBIfam" id="NF002068">
    <property type="entry name" value="PRK00911.1"/>
    <property type="match status" value="1"/>
</dbReference>
<evidence type="ECO:0000313" key="18">
    <source>
        <dbReference type="EMBL" id="ADK83711.1"/>
    </source>
</evidence>
<dbReference type="SUPFAM" id="SSF52016">
    <property type="entry name" value="LeuD/IlvD-like"/>
    <property type="match status" value="1"/>
</dbReference>
<evidence type="ECO:0000256" key="7">
    <source>
        <dbReference type="ARBA" id="ARBA00023004"/>
    </source>
</evidence>
<dbReference type="GO" id="GO:0009097">
    <property type="term" value="P:isoleucine biosynthetic process"/>
    <property type="evidence" value="ECO:0007669"/>
    <property type="project" value="UniProtKB-UniRule"/>
</dbReference>
<comment type="cofactor">
    <cofactor evidence="1 15">
        <name>Mg(2+)</name>
        <dbReference type="ChEBI" id="CHEBI:18420"/>
    </cofactor>
</comment>
<name>E1QDS5_DESB2</name>
<feature type="binding site" evidence="15">
    <location>
        <position position="443"/>
    </location>
    <ligand>
        <name>Mg(2+)</name>
        <dbReference type="ChEBI" id="CHEBI:18420"/>
    </ligand>
</feature>
<dbReference type="UniPathway" id="UPA00049">
    <property type="reaction ID" value="UER00061"/>
</dbReference>
<comment type="cofactor">
    <cofactor evidence="15">
        <name>[2Fe-2S] cluster</name>
        <dbReference type="ChEBI" id="CHEBI:190135"/>
    </cofactor>
    <text evidence="15">Binds 1 [2Fe-2S] cluster per subunit. This cluster acts as a Lewis acid cofactor.</text>
</comment>
<dbReference type="InterPro" id="IPR000581">
    <property type="entry name" value="ILV_EDD_N"/>
</dbReference>
<evidence type="ECO:0000256" key="15">
    <source>
        <dbReference type="HAMAP-Rule" id="MF_00012"/>
    </source>
</evidence>
<keyword evidence="9 15" id="KW-0456">Lyase</keyword>
<accession>E1QDS5</accession>
<feature type="active site" description="Proton acceptor" evidence="15">
    <location>
        <position position="469"/>
    </location>
</feature>
<dbReference type="GO" id="GO:0005829">
    <property type="term" value="C:cytosol"/>
    <property type="evidence" value="ECO:0007669"/>
    <property type="project" value="TreeGrafter"/>
</dbReference>
<dbReference type="Pfam" id="PF00920">
    <property type="entry name" value="ILVD_EDD_N"/>
    <property type="match status" value="1"/>
</dbReference>
<comment type="pathway">
    <text evidence="12 15">Amino-acid biosynthesis; L-valine biosynthesis; L-valine from pyruvate: step 3/4.</text>
</comment>
<dbReference type="FunFam" id="3.50.30.80:FF:000001">
    <property type="entry name" value="Dihydroxy-acid dehydratase"/>
    <property type="match status" value="1"/>
</dbReference>
<evidence type="ECO:0000256" key="1">
    <source>
        <dbReference type="ARBA" id="ARBA00001946"/>
    </source>
</evidence>
<dbReference type="EMBL" id="CP002085">
    <property type="protein sequence ID" value="ADK83711.1"/>
    <property type="molecule type" value="Genomic_DNA"/>
</dbReference>
<dbReference type="InterPro" id="IPR020558">
    <property type="entry name" value="DiOHA_6PGluconate_deHydtase_CS"/>
</dbReference>
<dbReference type="PROSITE" id="PS00886">
    <property type="entry name" value="ILVD_EDD_1"/>
    <property type="match status" value="1"/>
</dbReference>
<keyword evidence="19" id="KW-1185">Reference proteome</keyword>
<comment type="subunit">
    <text evidence="15">Homodimer.</text>
</comment>
<comment type="catalytic activity">
    <reaction evidence="11">
        <text>(2R)-2,3-dihydroxy-3-methylbutanoate = 3-methyl-2-oxobutanoate + H2O</text>
        <dbReference type="Rhea" id="RHEA:24809"/>
        <dbReference type="ChEBI" id="CHEBI:11851"/>
        <dbReference type="ChEBI" id="CHEBI:15377"/>
        <dbReference type="ChEBI" id="CHEBI:49072"/>
        <dbReference type="EC" id="4.2.1.9"/>
    </reaction>
    <physiologicalReaction direction="left-to-right" evidence="11">
        <dbReference type="Rhea" id="RHEA:24810"/>
    </physiologicalReaction>
</comment>
<dbReference type="InterPro" id="IPR056740">
    <property type="entry name" value="ILV_EDD_C"/>
</dbReference>
<comment type="function">
    <text evidence="15">Functions in the biosynthesis of branched-chain amino acids. Catalyzes the dehydration of (2R,3R)-2,3-dihydroxy-3-methylpentanoate (2,3-dihydroxy-3-methylvalerate) into 2-oxo-3-methylpentanoate (2-oxo-3-methylvalerate) and of (2R)-2,3-dihydroxy-3-methylbutanoate (2,3-dihydroxyisovalerate) into 2-oxo-3-methylbutanoate (2-oxoisovalerate), the penultimate precursor to L-isoleucine and L-valine, respectively.</text>
</comment>
<dbReference type="UniPathway" id="UPA00047">
    <property type="reaction ID" value="UER00057"/>
</dbReference>
<dbReference type="InterPro" id="IPR042096">
    <property type="entry name" value="Dihydro-acid_dehy_C"/>
</dbReference>
<evidence type="ECO:0000256" key="11">
    <source>
        <dbReference type="ARBA" id="ARBA00029304"/>
    </source>
</evidence>
<keyword evidence="5 15" id="KW-0479">Metal-binding</keyword>
<dbReference type="InterPro" id="IPR004404">
    <property type="entry name" value="DihydroxyA_deHydtase"/>
</dbReference>
<comment type="similarity">
    <text evidence="2 15">Belongs to the IlvD/Edd family.</text>
</comment>
<comment type="catalytic activity">
    <reaction evidence="15">
        <text>(2R,3R)-2,3-dihydroxy-3-methylpentanoate = (S)-3-methyl-2-oxopentanoate + H2O</text>
        <dbReference type="Rhea" id="RHEA:27694"/>
        <dbReference type="ChEBI" id="CHEBI:15377"/>
        <dbReference type="ChEBI" id="CHEBI:35146"/>
        <dbReference type="ChEBI" id="CHEBI:49258"/>
        <dbReference type="EC" id="4.2.1.9"/>
    </reaction>
</comment>
<comment type="pathway">
    <text evidence="13 15">Amino-acid biosynthesis; L-isoleucine biosynthesis; L-isoleucine from 2-oxobutanoate: step 3/4.</text>
</comment>
<evidence type="ECO:0000256" key="14">
    <source>
        <dbReference type="ARBA" id="ARBA00029490"/>
    </source>
</evidence>
<evidence type="ECO:0000259" key="16">
    <source>
        <dbReference type="Pfam" id="PF00920"/>
    </source>
</evidence>
<dbReference type="PANTHER" id="PTHR43661:SF3">
    <property type="entry name" value="D-XYLONATE DEHYDRATASE YAGF-RELATED"/>
    <property type="match status" value="1"/>
</dbReference>
<evidence type="ECO:0000259" key="17">
    <source>
        <dbReference type="Pfam" id="PF24877"/>
    </source>
</evidence>
<evidence type="ECO:0000313" key="19">
    <source>
        <dbReference type="Proteomes" id="UP000009047"/>
    </source>
</evidence>
<dbReference type="Gene3D" id="3.50.30.80">
    <property type="entry name" value="IlvD/EDD C-terminal domain-like"/>
    <property type="match status" value="1"/>
</dbReference>
<protein>
    <recommendedName>
        <fullName evidence="14 15">Dihydroxy-acid dehydratase</fullName>
        <shortName evidence="15">DAD</shortName>
        <ecNumber evidence="14 15">4.2.1.9</ecNumber>
    </recommendedName>
</protein>
<keyword evidence="8 15" id="KW-0411">Iron-sulfur</keyword>
<dbReference type="eggNOG" id="COG0129">
    <property type="taxonomic scope" value="Bacteria"/>
</dbReference>
<dbReference type="KEGG" id="dbr:Deba_0335"/>
<dbReference type="HOGENOM" id="CLU_014271_4_2_7"/>